<keyword evidence="3" id="KW-1185">Reference proteome</keyword>
<accession>A0A1M7AC82</accession>
<gene>
    <name evidence="2" type="ORF">SAMN05443432_101392</name>
</gene>
<dbReference type="AlphaFoldDB" id="A0A1M7AC82"/>
<protein>
    <recommendedName>
        <fullName evidence="4">DUF2946 domain-containing protein</fullName>
    </recommendedName>
</protein>
<keyword evidence="1" id="KW-0812">Transmembrane</keyword>
<reference evidence="2 3" key="1">
    <citation type="submission" date="2016-11" db="EMBL/GenBank/DDBJ databases">
        <authorList>
            <person name="Varghese N."/>
            <person name="Submissions S."/>
        </authorList>
    </citation>
    <scope>NUCLEOTIDE SEQUENCE [LARGE SCALE GENOMIC DNA]</scope>
    <source>
        <strain evidence="2 3">DSM 28249</strain>
    </source>
</reference>
<evidence type="ECO:0000256" key="1">
    <source>
        <dbReference type="SAM" id="Phobius"/>
    </source>
</evidence>
<proteinExistence type="predicted"/>
<organism evidence="2 3">
    <name type="scientific">Roseovarius litoreus</name>
    <dbReference type="NCBI Taxonomy" id="1155722"/>
    <lineage>
        <taxon>Bacteria</taxon>
        <taxon>Pseudomonadati</taxon>
        <taxon>Pseudomonadota</taxon>
        <taxon>Alphaproteobacteria</taxon>
        <taxon>Rhodobacterales</taxon>
        <taxon>Roseobacteraceae</taxon>
        <taxon>Roseovarius</taxon>
    </lineage>
</organism>
<evidence type="ECO:0000313" key="2">
    <source>
        <dbReference type="EMBL" id="SHL40361.1"/>
    </source>
</evidence>
<feature type="transmembrane region" description="Helical" evidence="1">
    <location>
        <begin position="12"/>
        <end position="35"/>
    </location>
</feature>
<dbReference type="RefSeq" id="WP_149777968.1">
    <property type="nucleotide sequence ID" value="NZ_FRCB01000001.1"/>
</dbReference>
<keyword evidence="1" id="KW-0472">Membrane</keyword>
<dbReference type="EMBL" id="FRCB01000001">
    <property type="protein sequence ID" value="SHL40361.1"/>
    <property type="molecule type" value="Genomic_DNA"/>
</dbReference>
<keyword evidence="1" id="KW-1133">Transmembrane helix</keyword>
<evidence type="ECO:0000313" key="3">
    <source>
        <dbReference type="Proteomes" id="UP000322545"/>
    </source>
</evidence>
<evidence type="ECO:0008006" key="4">
    <source>
        <dbReference type="Google" id="ProtNLM"/>
    </source>
</evidence>
<dbReference type="Proteomes" id="UP000322545">
    <property type="component" value="Unassembled WGS sequence"/>
</dbReference>
<name>A0A1M7AC82_9RHOB</name>
<sequence length="124" mass="12726">MTRRERQDRTGLRGLMAVLLGLVLMLRLIAAPIVVSAPHPDVIAICSGGGVYYITLDGEPVGGDVPESDPCPYLGIPLALAGLAGPVLPPAEHITRLTTPASAESLVPGQTAQAYGARAPPVPA</sequence>